<feature type="region of interest" description="Disordered" evidence="1">
    <location>
        <begin position="116"/>
        <end position="146"/>
    </location>
</feature>
<accession>A0A7J7M832</accession>
<evidence type="ECO:0000256" key="1">
    <source>
        <dbReference type="SAM" id="MobiDB-lite"/>
    </source>
</evidence>
<dbReference type="AlphaFoldDB" id="A0A7J7M832"/>
<keyword evidence="3" id="KW-1185">Reference proteome</keyword>
<evidence type="ECO:0000313" key="2">
    <source>
        <dbReference type="EMBL" id="KAF6151045.1"/>
    </source>
</evidence>
<feature type="region of interest" description="Disordered" evidence="1">
    <location>
        <begin position="243"/>
        <end position="284"/>
    </location>
</feature>
<comment type="caution">
    <text evidence="2">The sequence shown here is derived from an EMBL/GenBank/DDBJ whole genome shotgun (WGS) entry which is preliminary data.</text>
</comment>
<feature type="compositionally biased region" description="Acidic residues" evidence="1">
    <location>
        <begin position="133"/>
        <end position="144"/>
    </location>
</feature>
<sequence>MALAKSLVCAEEIIDEQNAASEAGPSGEYSYRREEKMHNRRASRQKLVDERVDEVEANTSGRDPMGEDSDLEVLDVVTEALLSMILPTEDIPVTRCQRTIVTKDSDEEEIIWGKGCYVGPSGGGEGEKLQGGDSEDSAESDEAEGAASAKDWIMLDRFAGKLELSMELPLRRLAKEVLNFLGVAPVQMNGNFYEMMRVIEGMNMKLAGEGRGPKCSSGNNSVNYIDTLLKTSEDWVSAQVEKGKGRVAPDAPKVQQSKVIQRKRRKILGEDDTMEKDEEMMEAE</sequence>
<dbReference type="Proteomes" id="UP000541444">
    <property type="component" value="Unassembled WGS sequence"/>
</dbReference>
<organism evidence="2 3">
    <name type="scientific">Kingdonia uniflora</name>
    <dbReference type="NCBI Taxonomy" id="39325"/>
    <lineage>
        <taxon>Eukaryota</taxon>
        <taxon>Viridiplantae</taxon>
        <taxon>Streptophyta</taxon>
        <taxon>Embryophyta</taxon>
        <taxon>Tracheophyta</taxon>
        <taxon>Spermatophyta</taxon>
        <taxon>Magnoliopsida</taxon>
        <taxon>Ranunculales</taxon>
        <taxon>Circaeasteraceae</taxon>
        <taxon>Kingdonia</taxon>
    </lineage>
</organism>
<gene>
    <name evidence="2" type="ORF">GIB67_010623</name>
</gene>
<reference evidence="2 3" key="1">
    <citation type="journal article" date="2020" name="IScience">
        <title>Genome Sequencing of the Endangered Kingdonia uniflora (Circaeasteraceae, Ranunculales) Reveals Potential Mechanisms of Evolutionary Specialization.</title>
        <authorList>
            <person name="Sun Y."/>
            <person name="Deng T."/>
            <person name="Zhang A."/>
            <person name="Moore M.J."/>
            <person name="Landis J.B."/>
            <person name="Lin N."/>
            <person name="Zhang H."/>
            <person name="Zhang X."/>
            <person name="Huang J."/>
            <person name="Zhang X."/>
            <person name="Sun H."/>
            <person name="Wang H."/>
        </authorList>
    </citation>
    <scope>NUCLEOTIDE SEQUENCE [LARGE SCALE GENOMIC DNA]</scope>
    <source>
        <strain evidence="2">TB1705</strain>
        <tissue evidence="2">Leaf</tissue>
    </source>
</reference>
<feature type="compositionally biased region" description="Acidic residues" evidence="1">
    <location>
        <begin position="270"/>
        <end position="284"/>
    </location>
</feature>
<feature type="region of interest" description="Disordered" evidence="1">
    <location>
        <begin position="16"/>
        <end position="68"/>
    </location>
</feature>
<evidence type="ECO:0000313" key="3">
    <source>
        <dbReference type="Proteomes" id="UP000541444"/>
    </source>
</evidence>
<protein>
    <submittedName>
        <fullName evidence="2">Uncharacterized protein</fullName>
    </submittedName>
</protein>
<dbReference type="EMBL" id="JACGCM010001721">
    <property type="protein sequence ID" value="KAF6151045.1"/>
    <property type="molecule type" value="Genomic_DNA"/>
</dbReference>
<proteinExistence type="predicted"/>
<name>A0A7J7M832_9MAGN</name>